<reference evidence="1" key="1">
    <citation type="journal article" date="2022" name="bioRxiv">
        <title>Sequencing and chromosome-scale assembly of the giantPleurodeles waltlgenome.</title>
        <authorList>
            <person name="Brown T."/>
            <person name="Elewa A."/>
            <person name="Iarovenko S."/>
            <person name="Subramanian E."/>
            <person name="Araus A.J."/>
            <person name="Petzold A."/>
            <person name="Susuki M."/>
            <person name="Suzuki K.-i.T."/>
            <person name="Hayashi T."/>
            <person name="Toyoda A."/>
            <person name="Oliveira C."/>
            <person name="Osipova E."/>
            <person name="Leigh N.D."/>
            <person name="Simon A."/>
            <person name="Yun M.H."/>
        </authorList>
    </citation>
    <scope>NUCLEOTIDE SEQUENCE</scope>
    <source>
        <strain evidence="1">20211129_DDA</strain>
        <tissue evidence="1">Liver</tissue>
    </source>
</reference>
<evidence type="ECO:0000313" key="1">
    <source>
        <dbReference type="EMBL" id="KAJ1131335.1"/>
    </source>
</evidence>
<protein>
    <submittedName>
        <fullName evidence="1">Uncharacterized protein</fullName>
    </submittedName>
</protein>
<dbReference type="Proteomes" id="UP001066276">
    <property type="component" value="Chromosome 7"/>
</dbReference>
<accession>A0AAV7PWH1</accession>
<evidence type="ECO:0000313" key="2">
    <source>
        <dbReference type="Proteomes" id="UP001066276"/>
    </source>
</evidence>
<sequence>MGQELWWLNPIAALRRGAVLILMKLFLPWEAQPLCDRWYGICAAWPSDPATTVLLAAHAARCHSTAWHSQAGPFKKTAISPWTEWGDPTPVMGCLRSGSIQQAMGPADHPVGPTSVEGKLNVVEAAIEHSCVSLENKIDAVGPDLTLL</sequence>
<keyword evidence="2" id="KW-1185">Reference proteome</keyword>
<name>A0AAV7PWH1_PLEWA</name>
<dbReference type="AlphaFoldDB" id="A0AAV7PWH1"/>
<organism evidence="1 2">
    <name type="scientific">Pleurodeles waltl</name>
    <name type="common">Iberian ribbed newt</name>
    <dbReference type="NCBI Taxonomy" id="8319"/>
    <lineage>
        <taxon>Eukaryota</taxon>
        <taxon>Metazoa</taxon>
        <taxon>Chordata</taxon>
        <taxon>Craniata</taxon>
        <taxon>Vertebrata</taxon>
        <taxon>Euteleostomi</taxon>
        <taxon>Amphibia</taxon>
        <taxon>Batrachia</taxon>
        <taxon>Caudata</taxon>
        <taxon>Salamandroidea</taxon>
        <taxon>Salamandridae</taxon>
        <taxon>Pleurodelinae</taxon>
        <taxon>Pleurodeles</taxon>
    </lineage>
</organism>
<proteinExistence type="predicted"/>
<gene>
    <name evidence="1" type="ORF">NDU88_009672</name>
</gene>
<comment type="caution">
    <text evidence="1">The sequence shown here is derived from an EMBL/GenBank/DDBJ whole genome shotgun (WGS) entry which is preliminary data.</text>
</comment>
<dbReference type="EMBL" id="JANPWB010000011">
    <property type="protein sequence ID" value="KAJ1131335.1"/>
    <property type="molecule type" value="Genomic_DNA"/>
</dbReference>